<evidence type="ECO:0000313" key="7">
    <source>
        <dbReference type="Proteomes" id="UP001341840"/>
    </source>
</evidence>
<evidence type="ECO:0000256" key="3">
    <source>
        <dbReference type="ARBA" id="ARBA00023242"/>
    </source>
</evidence>
<dbReference type="Proteomes" id="UP001341840">
    <property type="component" value="Unassembled WGS sequence"/>
</dbReference>
<dbReference type="Pfam" id="PF03638">
    <property type="entry name" value="TCR"/>
    <property type="match status" value="2"/>
</dbReference>
<evidence type="ECO:0000313" key="6">
    <source>
        <dbReference type="EMBL" id="MED6193854.1"/>
    </source>
</evidence>
<feature type="domain" description="CRC" evidence="5">
    <location>
        <begin position="421"/>
        <end position="543"/>
    </location>
</feature>
<reference evidence="6 7" key="1">
    <citation type="journal article" date="2023" name="Plants (Basel)">
        <title>Bridging the Gap: Combining Genomics and Transcriptomics Approaches to Understand Stylosanthes scabra, an Orphan Legume from the Brazilian Caatinga.</title>
        <authorList>
            <person name="Ferreira-Neto J.R.C."/>
            <person name="da Silva M.D."/>
            <person name="Binneck E."/>
            <person name="de Melo N.F."/>
            <person name="da Silva R.H."/>
            <person name="de Melo A.L.T.M."/>
            <person name="Pandolfi V."/>
            <person name="Bustamante F.O."/>
            <person name="Brasileiro-Vidal A.C."/>
            <person name="Benko-Iseppon A.M."/>
        </authorList>
    </citation>
    <scope>NUCLEOTIDE SEQUENCE [LARGE SCALE GENOMIC DNA]</scope>
    <source>
        <tissue evidence="6">Leaves</tissue>
    </source>
</reference>
<evidence type="ECO:0000256" key="4">
    <source>
        <dbReference type="SAM" id="MobiDB-lite"/>
    </source>
</evidence>
<evidence type="ECO:0000256" key="2">
    <source>
        <dbReference type="ARBA" id="ARBA00007267"/>
    </source>
</evidence>
<dbReference type="SMART" id="SM01114">
    <property type="entry name" value="CXC"/>
    <property type="match status" value="2"/>
</dbReference>
<feature type="compositionally biased region" description="Polar residues" evidence="4">
    <location>
        <begin position="389"/>
        <end position="402"/>
    </location>
</feature>
<feature type="region of interest" description="Disordered" evidence="4">
    <location>
        <begin position="600"/>
        <end position="627"/>
    </location>
</feature>
<dbReference type="InterPro" id="IPR033467">
    <property type="entry name" value="Tesmin/TSO1-like_CXC"/>
</dbReference>
<dbReference type="PROSITE" id="PS51634">
    <property type="entry name" value="CRC"/>
    <property type="match status" value="1"/>
</dbReference>
<comment type="similarity">
    <text evidence="2">Belongs to the lin-54 family.</text>
</comment>
<organism evidence="6 7">
    <name type="scientific">Stylosanthes scabra</name>
    <dbReference type="NCBI Taxonomy" id="79078"/>
    <lineage>
        <taxon>Eukaryota</taxon>
        <taxon>Viridiplantae</taxon>
        <taxon>Streptophyta</taxon>
        <taxon>Embryophyta</taxon>
        <taxon>Tracheophyta</taxon>
        <taxon>Spermatophyta</taxon>
        <taxon>Magnoliopsida</taxon>
        <taxon>eudicotyledons</taxon>
        <taxon>Gunneridae</taxon>
        <taxon>Pentapetalae</taxon>
        <taxon>rosids</taxon>
        <taxon>fabids</taxon>
        <taxon>Fabales</taxon>
        <taxon>Fabaceae</taxon>
        <taxon>Papilionoideae</taxon>
        <taxon>50 kb inversion clade</taxon>
        <taxon>dalbergioids sensu lato</taxon>
        <taxon>Dalbergieae</taxon>
        <taxon>Pterocarpus clade</taxon>
        <taxon>Stylosanthes</taxon>
    </lineage>
</organism>
<evidence type="ECO:0000259" key="5">
    <source>
        <dbReference type="PROSITE" id="PS51634"/>
    </source>
</evidence>
<feature type="region of interest" description="Disordered" evidence="4">
    <location>
        <begin position="388"/>
        <end position="407"/>
    </location>
</feature>
<accession>A0ABU6X9D6</accession>
<name>A0ABU6X9D6_9FABA</name>
<keyword evidence="7" id="KW-1185">Reference proteome</keyword>
<gene>
    <name evidence="6" type="ORF">PIB30_023081</name>
</gene>
<comment type="caution">
    <text evidence="6">The sequence shown here is derived from an EMBL/GenBank/DDBJ whole genome shotgun (WGS) entry which is preliminary data.</text>
</comment>
<sequence>MDTPKTNPSISPFEDEPVFIFMNGLSPIKPMKSAQISQTFSSGSFPSPPRVFTSPHLNCFKEPRFLRSHNPLATSRPEVSSEDLNKFQTNEGTIADSIHSYHNSSESQENALVGIPVADDSVPLPGQHTEFSAEIPQALKYNNYGNPGYDPGHETNPLLGLHGEAKANFAYVQESFRIDPNERELLNQGFSLFDSKSQESEFKGWRRWDNSVSGDTDLFFTNNATLKGLMQNPPVDRSMPLISQYGLKDNRPVEQKPYAEFVTRRRYLNFKKSNLPRKNSDDHLKLGSVIHSDEKSLANEKQLVPAKSNSSSPKCILPGSGLDLEAFEGLKLDKKVINNDKLSCGIPVSLPSCTSSLQFFRSHEHQGALAMELDSSVFGSQLAEDCSPASDSTIGEDFNQNSPRKKRQARLRKFDAAETGGCKGCKCKKSKCLKLYCECFARGEYCKDDCSCQNCYNKHIHQDIILQTRKQIESRNPLAFAPKIVTSSPEIGIDPNKTPASARHKRGCNCKKSVCLKKYCECFQAGVGCSESCRCEGCKNTFGRKDGSNSMGVEAEPEEETEEREKADAGQKLGKPNTLLSQQPKHFQAVLEEEMPDAVGLRASDRSPTTCIKTSSPNGKRISSPSCDLIPSSRGGRKLILQSIPSFPFLTDHDNP</sequence>
<keyword evidence="3" id="KW-0539">Nucleus</keyword>
<proteinExistence type="inferred from homology"/>
<dbReference type="PANTHER" id="PTHR46159:SF12">
    <property type="entry name" value="PROTEIN TESMIN_TSO1-LIKE CXC 3-RELATED"/>
    <property type="match status" value="1"/>
</dbReference>
<feature type="compositionally biased region" description="Polar residues" evidence="4">
    <location>
        <begin position="606"/>
        <end position="626"/>
    </location>
</feature>
<dbReference type="EMBL" id="JASCZI010211528">
    <property type="protein sequence ID" value="MED6193854.1"/>
    <property type="molecule type" value="Genomic_DNA"/>
</dbReference>
<evidence type="ECO:0000256" key="1">
    <source>
        <dbReference type="ARBA" id="ARBA00004123"/>
    </source>
</evidence>
<dbReference type="InterPro" id="IPR005172">
    <property type="entry name" value="CRC"/>
</dbReference>
<dbReference type="InterPro" id="IPR044522">
    <property type="entry name" value="TSO1-like"/>
</dbReference>
<feature type="region of interest" description="Disordered" evidence="4">
    <location>
        <begin position="546"/>
        <end position="581"/>
    </location>
</feature>
<comment type="subcellular location">
    <subcellularLocation>
        <location evidence="1">Nucleus</location>
    </subcellularLocation>
</comment>
<dbReference type="PANTHER" id="PTHR46159">
    <property type="entry name" value="PROTEIN TESMIN/TSO1-LIKE CXC 2"/>
    <property type="match status" value="1"/>
</dbReference>
<protein>
    <recommendedName>
        <fullName evidence="5">CRC domain-containing protein</fullName>
    </recommendedName>
</protein>